<organism evidence="7 8">
    <name type="scientific">Coralloluteibacterium thermophilum</name>
    <dbReference type="NCBI Taxonomy" id="2707049"/>
    <lineage>
        <taxon>Bacteria</taxon>
        <taxon>Pseudomonadati</taxon>
        <taxon>Pseudomonadota</taxon>
        <taxon>Gammaproteobacteria</taxon>
        <taxon>Lysobacterales</taxon>
        <taxon>Lysobacteraceae</taxon>
        <taxon>Coralloluteibacterium</taxon>
    </lineage>
</organism>
<gene>
    <name evidence="5" type="primary">trmJ</name>
    <name evidence="7" type="ORF">ACFO3Q_08260</name>
</gene>
<dbReference type="InterPro" id="IPR004384">
    <property type="entry name" value="RNA_MeTrfase_TrmJ/LasT"/>
</dbReference>
<dbReference type="InterPro" id="IPR029026">
    <property type="entry name" value="tRNA_m1G_MTases_N"/>
</dbReference>
<evidence type="ECO:0000256" key="1">
    <source>
        <dbReference type="ARBA" id="ARBA00007228"/>
    </source>
</evidence>
<dbReference type="GO" id="GO:0032259">
    <property type="term" value="P:methylation"/>
    <property type="evidence" value="ECO:0007669"/>
    <property type="project" value="UniProtKB-KW"/>
</dbReference>
<keyword evidence="4 5" id="KW-0949">S-adenosyl-L-methionine</keyword>
<comment type="similarity">
    <text evidence="1">Belongs to the class IV-like SAM-binding methyltransferase superfamily. RNA methyltransferase TrmH family.</text>
</comment>
<keyword evidence="5" id="KW-0819">tRNA processing</keyword>
<comment type="catalytic activity">
    <reaction evidence="5">
        <text>uridine(32) in tRNA + S-adenosyl-L-methionine = 2'-O-methyluridine(32) in tRNA + S-adenosyl-L-homocysteine + H(+)</text>
        <dbReference type="Rhea" id="RHEA:42936"/>
        <dbReference type="Rhea" id="RHEA-COMP:10107"/>
        <dbReference type="Rhea" id="RHEA-COMP:10290"/>
        <dbReference type="ChEBI" id="CHEBI:15378"/>
        <dbReference type="ChEBI" id="CHEBI:57856"/>
        <dbReference type="ChEBI" id="CHEBI:59789"/>
        <dbReference type="ChEBI" id="CHEBI:65315"/>
        <dbReference type="ChEBI" id="CHEBI:74478"/>
        <dbReference type="EC" id="2.1.1.200"/>
    </reaction>
</comment>
<keyword evidence="2 5" id="KW-0489">Methyltransferase</keyword>
<protein>
    <recommendedName>
        <fullName evidence="5">tRNA (cytidine/uridine-2'-O-)-methyltransferase TrmJ</fullName>
        <ecNumber evidence="5">2.1.1.200</ecNumber>
    </recommendedName>
    <alternativeName>
        <fullName evidence="5">tRNA (cytidine(32)/uridine(32)-2'-O)-methyltransferase</fullName>
    </alternativeName>
    <alternativeName>
        <fullName evidence="5">tRNA Cm32/Um32 methyltransferase</fullName>
    </alternativeName>
</protein>
<dbReference type="EC" id="2.1.1.200" evidence="5"/>
<dbReference type="NCBIfam" id="TIGR00050">
    <property type="entry name" value="rRNA_methyl_1"/>
    <property type="match status" value="1"/>
</dbReference>
<sequence length="252" mass="27416">MPHDIRFVLVGTQHPGNIGSAARAMKTMGLSRLSLVAPSKFPHAEASAMAAGADDLMEAASVHADLPEALADCVTVFGCTARSRRVQLPELTPREAAGRILEAARQGPVALVFGRERTGLTNEELMRCDVAIHIPSDPTFSSLNLAASVQVLAYELRLALLAEGEAEAAPVAGEEGEGPAPQAELERFFEHLAQALDDIDFHKKRAPDTVMRRLRRLFSRARPESRELRILRGILADAQRMARLARQTDRDA</sequence>
<dbReference type="RefSeq" id="WP_377004180.1">
    <property type="nucleotide sequence ID" value="NZ_JBHSGG010000023.1"/>
</dbReference>
<dbReference type="InterPro" id="IPR029028">
    <property type="entry name" value="Alpha/beta_knot_MTases"/>
</dbReference>
<dbReference type="PANTHER" id="PTHR42786:SF2">
    <property type="entry name" value="TRNA (CYTIDINE_URIDINE-2'-O-)-METHYLTRANSFERASE TRMJ"/>
    <property type="match status" value="1"/>
</dbReference>
<dbReference type="Gene3D" id="3.40.1280.10">
    <property type="match status" value="1"/>
</dbReference>
<comment type="catalytic activity">
    <reaction evidence="5">
        <text>cytidine(32) in tRNA + S-adenosyl-L-methionine = 2'-O-methylcytidine(32) in tRNA + S-adenosyl-L-homocysteine + H(+)</text>
        <dbReference type="Rhea" id="RHEA:42932"/>
        <dbReference type="Rhea" id="RHEA-COMP:10288"/>
        <dbReference type="Rhea" id="RHEA-COMP:10289"/>
        <dbReference type="ChEBI" id="CHEBI:15378"/>
        <dbReference type="ChEBI" id="CHEBI:57856"/>
        <dbReference type="ChEBI" id="CHEBI:59789"/>
        <dbReference type="ChEBI" id="CHEBI:74495"/>
        <dbReference type="ChEBI" id="CHEBI:82748"/>
        <dbReference type="EC" id="2.1.1.200"/>
    </reaction>
</comment>
<dbReference type="PIRSF" id="PIRSF004808">
    <property type="entry name" value="LasT"/>
    <property type="match status" value="1"/>
</dbReference>
<reference evidence="8" key="1">
    <citation type="journal article" date="2019" name="Int. J. Syst. Evol. Microbiol.">
        <title>The Global Catalogue of Microorganisms (GCM) 10K type strain sequencing project: providing services to taxonomists for standard genome sequencing and annotation.</title>
        <authorList>
            <consortium name="The Broad Institute Genomics Platform"/>
            <consortium name="The Broad Institute Genome Sequencing Center for Infectious Disease"/>
            <person name="Wu L."/>
            <person name="Ma J."/>
        </authorList>
    </citation>
    <scope>NUCLEOTIDE SEQUENCE [LARGE SCALE GENOMIC DNA]</scope>
    <source>
        <strain evidence="8">CGMCC 1.13574</strain>
    </source>
</reference>
<dbReference type="EMBL" id="JBHSGG010000023">
    <property type="protein sequence ID" value="MFC4728158.1"/>
    <property type="molecule type" value="Genomic_DNA"/>
</dbReference>
<comment type="subunit">
    <text evidence="5">Homodimer.</text>
</comment>
<dbReference type="Pfam" id="PF00588">
    <property type="entry name" value="SpoU_methylase"/>
    <property type="match status" value="1"/>
</dbReference>
<dbReference type="Gene3D" id="1.10.8.590">
    <property type="match status" value="1"/>
</dbReference>
<evidence type="ECO:0000313" key="8">
    <source>
        <dbReference type="Proteomes" id="UP001595892"/>
    </source>
</evidence>
<comment type="caution">
    <text evidence="7">The sequence shown here is derived from an EMBL/GenBank/DDBJ whole genome shotgun (WGS) entry which is preliminary data.</text>
</comment>
<keyword evidence="5" id="KW-0963">Cytoplasm</keyword>
<evidence type="ECO:0000256" key="3">
    <source>
        <dbReference type="ARBA" id="ARBA00022679"/>
    </source>
</evidence>
<accession>A0ABV9NMW4</accession>
<keyword evidence="3" id="KW-0808">Transferase</keyword>
<keyword evidence="8" id="KW-1185">Reference proteome</keyword>
<evidence type="ECO:0000256" key="4">
    <source>
        <dbReference type="ARBA" id="ARBA00022691"/>
    </source>
</evidence>
<dbReference type="Proteomes" id="UP001595892">
    <property type="component" value="Unassembled WGS sequence"/>
</dbReference>
<evidence type="ECO:0000256" key="2">
    <source>
        <dbReference type="ARBA" id="ARBA00022603"/>
    </source>
</evidence>
<dbReference type="GO" id="GO:0008168">
    <property type="term" value="F:methyltransferase activity"/>
    <property type="evidence" value="ECO:0007669"/>
    <property type="project" value="UniProtKB-KW"/>
</dbReference>
<dbReference type="SUPFAM" id="SSF75217">
    <property type="entry name" value="alpha/beta knot"/>
    <property type="match status" value="1"/>
</dbReference>
<comment type="function">
    <text evidence="5">Catalyzes the formation of 2'O-methylated cytidine (Cm32) or 2'O-methylated uridine (Um32) at position 32 in tRNA.</text>
</comment>
<comment type="subcellular location">
    <subcellularLocation>
        <location evidence="5">Cytoplasm</location>
    </subcellularLocation>
</comment>
<dbReference type="CDD" id="cd18093">
    <property type="entry name" value="SpoU-like_TrmJ"/>
    <property type="match status" value="1"/>
</dbReference>
<name>A0ABV9NMW4_9GAMM</name>
<dbReference type="InterPro" id="IPR001537">
    <property type="entry name" value="SpoU_MeTrfase"/>
</dbReference>
<feature type="domain" description="tRNA/rRNA methyltransferase SpoU type" evidence="6">
    <location>
        <begin position="5"/>
        <end position="154"/>
    </location>
</feature>
<evidence type="ECO:0000256" key="5">
    <source>
        <dbReference type="RuleBase" id="RU362024"/>
    </source>
</evidence>
<dbReference type="PANTHER" id="PTHR42786">
    <property type="entry name" value="TRNA/RRNA METHYLTRANSFERASE"/>
    <property type="match status" value="1"/>
</dbReference>
<evidence type="ECO:0000259" key="6">
    <source>
        <dbReference type="Pfam" id="PF00588"/>
    </source>
</evidence>
<proteinExistence type="inferred from homology"/>
<evidence type="ECO:0000313" key="7">
    <source>
        <dbReference type="EMBL" id="MFC4728158.1"/>
    </source>
</evidence>